<keyword evidence="1 2" id="KW-0732">Signal</keyword>
<dbReference type="RefSeq" id="WP_163661887.1">
    <property type="nucleotide sequence ID" value="NZ_AP022565.1"/>
</dbReference>
<keyword evidence="5" id="KW-1185">Reference proteome</keyword>
<dbReference type="EMBL" id="AP022565">
    <property type="protein sequence ID" value="BBX26033.1"/>
    <property type="molecule type" value="Genomic_DNA"/>
</dbReference>
<name>A0A6N4UQ80_9MYCO</name>
<accession>A0A6N4UQ80</accession>
<organism evidence="4 5">
    <name type="scientific">Mycolicibacterium alvei</name>
    <dbReference type="NCBI Taxonomy" id="67081"/>
    <lineage>
        <taxon>Bacteria</taxon>
        <taxon>Bacillati</taxon>
        <taxon>Actinomycetota</taxon>
        <taxon>Actinomycetes</taxon>
        <taxon>Mycobacteriales</taxon>
        <taxon>Mycobacteriaceae</taxon>
        <taxon>Mycolicibacterium</taxon>
    </lineage>
</organism>
<reference evidence="4 5" key="1">
    <citation type="journal article" date="2019" name="Emerg. Microbes Infect.">
        <title>Comprehensive subspecies identification of 175 nontuberculous mycobacteria species based on 7547 genomic profiles.</title>
        <authorList>
            <person name="Matsumoto Y."/>
            <person name="Kinjo T."/>
            <person name="Motooka D."/>
            <person name="Nabeya D."/>
            <person name="Jung N."/>
            <person name="Uechi K."/>
            <person name="Horii T."/>
            <person name="Iida T."/>
            <person name="Fujita J."/>
            <person name="Nakamura S."/>
        </authorList>
    </citation>
    <scope>NUCLEOTIDE SEQUENCE [LARGE SCALE GENOMIC DNA]</scope>
    <source>
        <strain evidence="4 5">JCM 12272</strain>
    </source>
</reference>
<sequence length="159" mass="16523">MKIRMFGTSVAVAGIAAIGLTTAPIAMAEPTVTPFDTTLELVDAGGAVVTGWTVEELEPADDTIPGYHPAGTLWEADVTVEAVKGSVTPIIPNFNVRAANGETYRVVVVLPAPEGLNPSTLQQGQSAEGELYFDVTGAEPDSVVYNAGGHDLLIWKGEG</sequence>
<evidence type="ECO:0000256" key="1">
    <source>
        <dbReference type="ARBA" id="ARBA00022729"/>
    </source>
</evidence>
<proteinExistence type="predicted"/>
<dbReference type="SUPFAM" id="SSF81982">
    <property type="entry name" value="Antigen MPT63/MPB63 (immunoprotective extracellular protein)"/>
    <property type="match status" value="1"/>
</dbReference>
<feature type="domain" description="MPT63-like" evidence="3">
    <location>
        <begin position="30"/>
        <end position="155"/>
    </location>
</feature>
<evidence type="ECO:0000256" key="2">
    <source>
        <dbReference type="SAM" id="SignalP"/>
    </source>
</evidence>
<dbReference type="AlphaFoldDB" id="A0A6N4UQ80"/>
<dbReference type="Proteomes" id="UP000466906">
    <property type="component" value="Chromosome"/>
</dbReference>
<feature type="chain" id="PRO_5026736696" description="MPT63-like domain-containing protein" evidence="2">
    <location>
        <begin position="29"/>
        <end position="159"/>
    </location>
</feature>
<gene>
    <name evidence="4" type="ORF">MALV_11580</name>
</gene>
<dbReference type="GO" id="GO:0005615">
    <property type="term" value="C:extracellular space"/>
    <property type="evidence" value="ECO:0007669"/>
    <property type="project" value="InterPro"/>
</dbReference>
<dbReference type="KEGG" id="malv:MALV_11580"/>
<dbReference type="Gene3D" id="2.60.40.1240">
    <property type="match status" value="1"/>
</dbReference>
<dbReference type="InterPro" id="IPR015250">
    <property type="entry name" value="MPT63-like"/>
</dbReference>
<evidence type="ECO:0000313" key="5">
    <source>
        <dbReference type="Proteomes" id="UP000466906"/>
    </source>
</evidence>
<dbReference type="InterPro" id="IPR029050">
    <property type="entry name" value="Immunoprotect_excell_Ig-like"/>
</dbReference>
<dbReference type="Pfam" id="PF09167">
    <property type="entry name" value="DUF1942"/>
    <property type="match status" value="1"/>
</dbReference>
<protein>
    <recommendedName>
        <fullName evidence="3">MPT63-like domain-containing protein</fullName>
    </recommendedName>
</protein>
<evidence type="ECO:0000313" key="4">
    <source>
        <dbReference type="EMBL" id="BBX26033.1"/>
    </source>
</evidence>
<feature type="signal peptide" evidence="2">
    <location>
        <begin position="1"/>
        <end position="28"/>
    </location>
</feature>
<evidence type="ECO:0000259" key="3">
    <source>
        <dbReference type="Pfam" id="PF09167"/>
    </source>
</evidence>